<dbReference type="SUPFAM" id="SSF52821">
    <property type="entry name" value="Rhodanese/Cell cycle control phosphatase"/>
    <property type="match status" value="1"/>
</dbReference>
<evidence type="ECO:0000313" key="3">
    <source>
        <dbReference type="Proteomes" id="UP001320168"/>
    </source>
</evidence>
<accession>A0ABS9A082</accession>
<dbReference type="InterPro" id="IPR001763">
    <property type="entry name" value="Rhodanese-like_dom"/>
</dbReference>
<gene>
    <name evidence="2" type="ORF">HOP53_05025</name>
</gene>
<proteinExistence type="predicted"/>
<dbReference type="PROSITE" id="PS50206">
    <property type="entry name" value="RHODANESE_3"/>
    <property type="match status" value="1"/>
</dbReference>
<dbReference type="CDD" id="cd00158">
    <property type="entry name" value="RHOD"/>
    <property type="match status" value="1"/>
</dbReference>
<dbReference type="Gene3D" id="3.40.250.10">
    <property type="entry name" value="Rhodanese-like domain"/>
    <property type="match status" value="1"/>
</dbReference>
<dbReference type="Proteomes" id="UP001320168">
    <property type="component" value="Unassembled WGS sequence"/>
</dbReference>
<protein>
    <submittedName>
        <fullName evidence="2">Rhodanese-like domain-containing protein</fullName>
    </submittedName>
</protein>
<sequence length="120" mass="13022">MKLSRLGKFSLVGRREAEFFPLGKKVCKVRAHAVIASGAMVLDVRDRDEFEQGHIPQAVNVSRGTLEMRIGEVAPDKNAPIVCHCAGGKRGALAADTLQRMGYTQVVNLQGGLKAFESQD</sequence>
<evidence type="ECO:0000259" key="1">
    <source>
        <dbReference type="PROSITE" id="PS50206"/>
    </source>
</evidence>
<dbReference type="Pfam" id="PF00581">
    <property type="entry name" value="Rhodanese"/>
    <property type="match status" value="1"/>
</dbReference>
<feature type="domain" description="Rhodanese" evidence="1">
    <location>
        <begin position="35"/>
        <end position="118"/>
    </location>
</feature>
<name>A0ABS9A082_9GAMM</name>
<evidence type="ECO:0000313" key="2">
    <source>
        <dbReference type="EMBL" id="MCE8002195.1"/>
    </source>
</evidence>
<reference evidence="2 3" key="1">
    <citation type="journal article" date="2021" name="Front. Microbiol.">
        <title>Aerobic Denitrification and Heterotrophic Sulfur Oxidation in the Genus Halomonas Revealed by Six Novel Species Characterizations and Genome-Based Analysis.</title>
        <authorList>
            <person name="Wang L."/>
            <person name="Shao Z."/>
        </authorList>
    </citation>
    <scope>NUCLEOTIDE SEQUENCE [LARGE SCALE GENOMIC DNA]</scope>
    <source>
        <strain evidence="2 3">MCCC 1A11081</strain>
    </source>
</reference>
<dbReference type="EMBL" id="JABFTX010000001">
    <property type="protein sequence ID" value="MCE8002195.1"/>
    <property type="molecule type" value="Genomic_DNA"/>
</dbReference>
<dbReference type="SMART" id="SM00450">
    <property type="entry name" value="RHOD"/>
    <property type="match status" value="1"/>
</dbReference>
<keyword evidence="3" id="KW-1185">Reference proteome</keyword>
<dbReference type="PANTHER" id="PTHR44086:SF10">
    <property type="entry name" value="THIOSULFATE SULFURTRANSFERASE_RHODANESE-LIKE DOMAIN-CONTAINING PROTEIN 3"/>
    <property type="match status" value="1"/>
</dbReference>
<dbReference type="InterPro" id="IPR036873">
    <property type="entry name" value="Rhodanese-like_dom_sf"/>
</dbReference>
<organism evidence="2 3">
    <name type="scientific">Billgrantia ethanolica</name>
    <dbReference type="NCBI Taxonomy" id="2733486"/>
    <lineage>
        <taxon>Bacteria</taxon>
        <taxon>Pseudomonadati</taxon>
        <taxon>Pseudomonadota</taxon>
        <taxon>Gammaproteobacteria</taxon>
        <taxon>Oceanospirillales</taxon>
        <taxon>Halomonadaceae</taxon>
        <taxon>Billgrantia</taxon>
    </lineage>
</organism>
<dbReference type="PANTHER" id="PTHR44086">
    <property type="entry name" value="THIOSULFATE SULFURTRANSFERASE RDL2, MITOCHONDRIAL-RELATED"/>
    <property type="match status" value="1"/>
</dbReference>
<comment type="caution">
    <text evidence="2">The sequence shown here is derived from an EMBL/GenBank/DDBJ whole genome shotgun (WGS) entry which is preliminary data.</text>
</comment>